<keyword evidence="1" id="KW-1133">Transmembrane helix</keyword>
<organism evidence="2 3">
    <name type="scientific">Mucilaginibacter frigoritolerans</name>
    <dbReference type="NCBI Taxonomy" id="652788"/>
    <lineage>
        <taxon>Bacteria</taxon>
        <taxon>Pseudomonadati</taxon>
        <taxon>Bacteroidota</taxon>
        <taxon>Sphingobacteriia</taxon>
        <taxon>Sphingobacteriales</taxon>
        <taxon>Sphingobacteriaceae</taxon>
        <taxon>Mucilaginibacter</taxon>
    </lineage>
</organism>
<reference evidence="2 3" key="1">
    <citation type="submission" date="2019-07" db="EMBL/GenBank/DDBJ databases">
        <title>Genomic Encyclopedia of Archaeal and Bacterial Type Strains, Phase II (KMG-II): from individual species to whole genera.</title>
        <authorList>
            <person name="Goeker M."/>
        </authorList>
    </citation>
    <scope>NUCLEOTIDE SEQUENCE [LARGE SCALE GENOMIC DNA]</scope>
    <source>
        <strain evidence="2 3">ATCC BAA-1854</strain>
    </source>
</reference>
<feature type="transmembrane region" description="Helical" evidence="1">
    <location>
        <begin position="124"/>
        <end position="144"/>
    </location>
</feature>
<dbReference type="AlphaFoldDB" id="A0A562U6Z7"/>
<keyword evidence="1" id="KW-0472">Membrane</keyword>
<gene>
    <name evidence="2" type="ORF">JN11_01699</name>
</gene>
<name>A0A562U6Z7_9SPHI</name>
<keyword evidence="1" id="KW-0812">Transmembrane</keyword>
<sequence>MLLVNPYALKVAKNKLKKNATLNAGVLTTVINSLNLKNMNKNIAPFIAIIILFIVIAVVIINWFNYRLKKRIIDSGPIDADAISFLKRLSDMGLEQLKWGAVLFSGGLGLVILNYLPYDSDSPLPYGLEIMFIAAGFLAYYFIVRKAENK</sequence>
<feature type="transmembrane region" description="Helical" evidence="1">
    <location>
        <begin position="97"/>
        <end position="118"/>
    </location>
</feature>
<proteinExistence type="predicted"/>
<keyword evidence="3" id="KW-1185">Reference proteome</keyword>
<comment type="caution">
    <text evidence="2">The sequence shown here is derived from an EMBL/GenBank/DDBJ whole genome shotgun (WGS) entry which is preliminary data.</text>
</comment>
<evidence type="ECO:0000256" key="1">
    <source>
        <dbReference type="SAM" id="Phobius"/>
    </source>
</evidence>
<dbReference type="EMBL" id="VLLI01000004">
    <property type="protein sequence ID" value="TWJ01548.1"/>
    <property type="molecule type" value="Genomic_DNA"/>
</dbReference>
<dbReference type="Proteomes" id="UP000317010">
    <property type="component" value="Unassembled WGS sequence"/>
</dbReference>
<evidence type="ECO:0000313" key="2">
    <source>
        <dbReference type="EMBL" id="TWJ01548.1"/>
    </source>
</evidence>
<feature type="transmembrane region" description="Helical" evidence="1">
    <location>
        <begin position="43"/>
        <end position="64"/>
    </location>
</feature>
<evidence type="ECO:0000313" key="3">
    <source>
        <dbReference type="Proteomes" id="UP000317010"/>
    </source>
</evidence>
<protein>
    <submittedName>
        <fullName evidence="2">Uncharacterized protein</fullName>
    </submittedName>
</protein>
<accession>A0A562U6Z7</accession>